<dbReference type="CTD" id="36382102"/>
<dbReference type="AlphaFoldDB" id="A0A090LQA9"/>
<evidence type="ECO:0000313" key="3">
    <source>
        <dbReference type="Proteomes" id="UP000035682"/>
    </source>
</evidence>
<reference evidence="2 3" key="1">
    <citation type="submission" date="2014-09" db="EMBL/GenBank/DDBJ databases">
        <authorList>
            <person name="Martin A.A."/>
        </authorList>
    </citation>
    <scope>NUCLEOTIDE SEQUENCE</scope>
    <source>
        <strain evidence="3">ED321</strain>
        <strain evidence="2">ED321 Heterogonic</strain>
    </source>
</reference>
<evidence type="ECO:0000313" key="5">
    <source>
        <dbReference type="WormBase" id="SRAE_2000437800"/>
    </source>
</evidence>
<protein>
    <submittedName>
        <fullName evidence="2 4">Uncharacterized protein</fullName>
    </submittedName>
</protein>
<feature type="signal peptide" evidence="1">
    <location>
        <begin position="1"/>
        <end position="20"/>
    </location>
</feature>
<keyword evidence="3" id="KW-1185">Reference proteome</keyword>
<accession>A0A090LQA9</accession>
<evidence type="ECO:0000313" key="2">
    <source>
        <dbReference type="EMBL" id="CEF69731.1"/>
    </source>
</evidence>
<gene>
    <name evidence="2 4 5" type="ORF">SRAE_2000437800</name>
</gene>
<dbReference type="WBParaSite" id="SRAE_2000437800.1">
    <property type="protein sequence ID" value="SRAE_2000437800.1"/>
    <property type="gene ID" value="WBGene00264609"/>
</dbReference>
<feature type="chain" id="PRO_5015031191" evidence="1">
    <location>
        <begin position="21"/>
        <end position="93"/>
    </location>
</feature>
<dbReference type="GeneID" id="36382102"/>
<organism evidence="2">
    <name type="scientific">Strongyloides ratti</name>
    <name type="common">Parasitic roundworm</name>
    <dbReference type="NCBI Taxonomy" id="34506"/>
    <lineage>
        <taxon>Eukaryota</taxon>
        <taxon>Metazoa</taxon>
        <taxon>Ecdysozoa</taxon>
        <taxon>Nematoda</taxon>
        <taxon>Chromadorea</taxon>
        <taxon>Rhabditida</taxon>
        <taxon>Tylenchina</taxon>
        <taxon>Panagrolaimomorpha</taxon>
        <taxon>Strongyloidoidea</taxon>
        <taxon>Strongyloididae</taxon>
        <taxon>Strongyloides</taxon>
    </lineage>
</organism>
<evidence type="ECO:0000256" key="1">
    <source>
        <dbReference type="SAM" id="SignalP"/>
    </source>
</evidence>
<dbReference type="RefSeq" id="XP_024508930.1">
    <property type="nucleotide sequence ID" value="XM_024643241.1"/>
</dbReference>
<evidence type="ECO:0000313" key="4">
    <source>
        <dbReference type="WBParaSite" id="SRAE_2000437800.1"/>
    </source>
</evidence>
<name>A0A090LQA9_STRRB</name>
<proteinExistence type="predicted"/>
<dbReference type="WormBase" id="SRAE_2000437800">
    <property type="protein sequence ID" value="SRP00524"/>
    <property type="gene ID" value="WBGene00264609"/>
</dbReference>
<keyword evidence="1" id="KW-0732">Signal</keyword>
<reference evidence="4" key="2">
    <citation type="submission" date="2020-12" db="UniProtKB">
        <authorList>
            <consortium name="WormBaseParasite"/>
        </authorList>
    </citation>
    <scope>IDENTIFICATION</scope>
</reference>
<sequence>MFSSVFQTLLFAIFVIYVFGNPIKNIKNESDAVANLDYYGNGYDYAGDCDDYDDYEDYGDYYFDYDDCDEYGCDYYGSDSSNTEGSNEGSSYN</sequence>
<dbReference type="Proteomes" id="UP000035682">
    <property type="component" value="Unplaced"/>
</dbReference>
<dbReference type="EMBL" id="LN609529">
    <property type="protein sequence ID" value="CEF69731.1"/>
    <property type="molecule type" value="Genomic_DNA"/>
</dbReference>